<dbReference type="Proteomes" id="UP000811609">
    <property type="component" value="Chromosome 11"/>
</dbReference>
<dbReference type="AlphaFoldDB" id="A0A8T1P2V9"/>
<reference evidence="1" key="1">
    <citation type="submission" date="2020-12" db="EMBL/GenBank/DDBJ databases">
        <title>WGS assembly of Carya illinoinensis cv. Pawnee.</title>
        <authorList>
            <person name="Platts A."/>
            <person name="Shu S."/>
            <person name="Wright S."/>
            <person name="Barry K."/>
            <person name="Edger P."/>
            <person name="Pires J.C."/>
            <person name="Schmutz J."/>
        </authorList>
    </citation>
    <scope>NUCLEOTIDE SEQUENCE</scope>
    <source>
        <tissue evidence="1">Leaf</tissue>
    </source>
</reference>
<accession>A0A8T1P2V9</accession>
<sequence>MWSISLALERNKKFLNLKICSIWISVWVGSPPSCWKQELAHSQQAETHHSVLCQPPH</sequence>
<name>A0A8T1P2V9_CARIL</name>
<evidence type="ECO:0000313" key="2">
    <source>
        <dbReference type="Proteomes" id="UP000811609"/>
    </source>
</evidence>
<gene>
    <name evidence="1" type="ORF">CIPAW_11G088800</name>
</gene>
<organism evidence="1 2">
    <name type="scientific">Carya illinoinensis</name>
    <name type="common">Pecan</name>
    <dbReference type="NCBI Taxonomy" id="32201"/>
    <lineage>
        <taxon>Eukaryota</taxon>
        <taxon>Viridiplantae</taxon>
        <taxon>Streptophyta</taxon>
        <taxon>Embryophyta</taxon>
        <taxon>Tracheophyta</taxon>
        <taxon>Spermatophyta</taxon>
        <taxon>Magnoliopsida</taxon>
        <taxon>eudicotyledons</taxon>
        <taxon>Gunneridae</taxon>
        <taxon>Pentapetalae</taxon>
        <taxon>rosids</taxon>
        <taxon>fabids</taxon>
        <taxon>Fagales</taxon>
        <taxon>Juglandaceae</taxon>
        <taxon>Carya</taxon>
    </lineage>
</organism>
<evidence type="ECO:0000313" key="1">
    <source>
        <dbReference type="EMBL" id="KAG6636124.1"/>
    </source>
</evidence>
<comment type="caution">
    <text evidence="1">The sequence shown here is derived from an EMBL/GenBank/DDBJ whole genome shotgun (WGS) entry which is preliminary data.</text>
</comment>
<proteinExistence type="predicted"/>
<dbReference type="EMBL" id="CM031819">
    <property type="protein sequence ID" value="KAG6636124.1"/>
    <property type="molecule type" value="Genomic_DNA"/>
</dbReference>
<protein>
    <submittedName>
        <fullName evidence="1">Uncharacterized protein</fullName>
    </submittedName>
</protein>
<keyword evidence="2" id="KW-1185">Reference proteome</keyword>